<dbReference type="InterPro" id="IPR001810">
    <property type="entry name" value="F-box_dom"/>
</dbReference>
<comment type="caution">
    <text evidence="2">The sequence shown here is derived from an EMBL/GenBank/DDBJ whole genome shotgun (WGS) entry which is preliminary data.</text>
</comment>
<evidence type="ECO:0000313" key="3">
    <source>
        <dbReference type="Proteomes" id="UP001231189"/>
    </source>
</evidence>
<name>A0AAD8QM29_LOLMU</name>
<keyword evidence="3" id="KW-1185">Reference proteome</keyword>
<gene>
    <name evidence="2" type="ORF">QYE76_037775</name>
</gene>
<proteinExistence type="predicted"/>
<accession>A0AAD8QM29</accession>
<dbReference type="AlphaFoldDB" id="A0AAD8QM29"/>
<reference evidence="2" key="1">
    <citation type="submission" date="2023-07" db="EMBL/GenBank/DDBJ databases">
        <title>A chromosome-level genome assembly of Lolium multiflorum.</title>
        <authorList>
            <person name="Chen Y."/>
            <person name="Copetti D."/>
            <person name="Kolliker R."/>
            <person name="Studer B."/>
        </authorList>
    </citation>
    <scope>NUCLEOTIDE SEQUENCE</scope>
    <source>
        <strain evidence="2">02402/16</strain>
        <tissue evidence="2">Leaf</tissue>
    </source>
</reference>
<dbReference type="Proteomes" id="UP001231189">
    <property type="component" value="Unassembled WGS sequence"/>
</dbReference>
<dbReference type="SUPFAM" id="SSF81383">
    <property type="entry name" value="F-box domain"/>
    <property type="match status" value="1"/>
</dbReference>
<dbReference type="PANTHER" id="PTHR32153">
    <property type="entry name" value="OJ000223_09.16 PROTEIN"/>
    <property type="match status" value="1"/>
</dbReference>
<dbReference type="InterPro" id="IPR036047">
    <property type="entry name" value="F-box-like_dom_sf"/>
</dbReference>
<evidence type="ECO:0000313" key="2">
    <source>
        <dbReference type="EMBL" id="KAK1603463.1"/>
    </source>
</evidence>
<dbReference type="EMBL" id="JAUUTY010000037">
    <property type="protein sequence ID" value="KAK1603463.1"/>
    <property type="molecule type" value="Genomic_DNA"/>
</dbReference>
<dbReference type="InterPro" id="IPR032675">
    <property type="entry name" value="LRR_dom_sf"/>
</dbReference>
<evidence type="ECO:0000259" key="1">
    <source>
        <dbReference type="PROSITE" id="PS50181"/>
    </source>
</evidence>
<sequence>MAEDCGDDTISTLPNDILLNILDRLHVSDAAKTSILSRRWSQLSAKLPRLIINPVPEDMLSLFGRYVSCAKISDGYLARLNAATFKATKSVLAHRDPGQDTVRLLSTTFYLIGDVPISIGHAVGEAMAVHQIEKAEFTVLTVKGREQCGLVDLVSYGTQFVSLFNECRNAFIGLTRLYLENLRFAESNLVSNIFVTCKLLKYLGLFNCDTHKWITLQIEHAQLSELSLVNCRLDKVELKWLPKLTRTTYKFWMSFKELPLSFGHVPLLEFLELTNVTFTSHKMVTLSTLLPETCVQDLRLGFKCEKVR</sequence>
<organism evidence="2 3">
    <name type="scientific">Lolium multiflorum</name>
    <name type="common">Italian ryegrass</name>
    <name type="synonym">Lolium perenne subsp. multiflorum</name>
    <dbReference type="NCBI Taxonomy" id="4521"/>
    <lineage>
        <taxon>Eukaryota</taxon>
        <taxon>Viridiplantae</taxon>
        <taxon>Streptophyta</taxon>
        <taxon>Embryophyta</taxon>
        <taxon>Tracheophyta</taxon>
        <taxon>Spermatophyta</taxon>
        <taxon>Magnoliopsida</taxon>
        <taxon>Liliopsida</taxon>
        <taxon>Poales</taxon>
        <taxon>Poaceae</taxon>
        <taxon>BOP clade</taxon>
        <taxon>Pooideae</taxon>
        <taxon>Poodae</taxon>
        <taxon>Poeae</taxon>
        <taxon>Poeae Chloroplast Group 2 (Poeae type)</taxon>
        <taxon>Loliodinae</taxon>
        <taxon>Loliinae</taxon>
        <taxon>Lolium</taxon>
    </lineage>
</organism>
<feature type="domain" description="F-box" evidence="1">
    <location>
        <begin position="7"/>
        <end position="55"/>
    </location>
</feature>
<dbReference type="SUPFAM" id="SSF52047">
    <property type="entry name" value="RNI-like"/>
    <property type="match status" value="1"/>
</dbReference>
<dbReference type="Gene3D" id="3.80.10.10">
    <property type="entry name" value="Ribonuclease Inhibitor"/>
    <property type="match status" value="1"/>
</dbReference>
<dbReference type="PROSITE" id="PS50181">
    <property type="entry name" value="FBOX"/>
    <property type="match status" value="1"/>
</dbReference>
<dbReference type="InterPro" id="IPR044997">
    <property type="entry name" value="F-box_plant"/>
</dbReference>
<protein>
    <recommendedName>
        <fullName evidence="1">F-box domain-containing protein</fullName>
    </recommendedName>
</protein>
<dbReference type="Gene3D" id="1.20.1280.50">
    <property type="match status" value="1"/>
</dbReference>
<dbReference type="Pfam" id="PF00646">
    <property type="entry name" value="F-box"/>
    <property type="match status" value="1"/>
</dbReference>